<dbReference type="EMBL" id="JBGMDY010000004">
    <property type="protein sequence ID" value="KAL2336603.1"/>
    <property type="molecule type" value="Genomic_DNA"/>
</dbReference>
<evidence type="ECO:0000256" key="1">
    <source>
        <dbReference type="SAM" id="MobiDB-lite"/>
    </source>
</evidence>
<proteinExistence type="predicted"/>
<accession>A0ABD1MM62</accession>
<comment type="caution">
    <text evidence="2">The sequence shown here is derived from an EMBL/GenBank/DDBJ whole genome shotgun (WGS) entry which is preliminary data.</text>
</comment>
<sequence length="363" mass="42394">MLPHVYPFAPPPRGFAFMLPSPPIYASHTRGALWSPPQAPPALQGHWSTHPARLPYFGYWFRFRSYLELQTSELDVLGVPGKIRKRSTISLLEEKTRSTVLHAADDPNMVEVIMDMADNKYSLLELPNDDSETPAYRAAKYGKLHVLKYLHTKYRIEAMHFPPKIYEGLQRPILHYCVLTFNFRKSLAEEKEKLIPNKNEDEHAEEEGITCLKLLSKMRMAFKSTDTRKLGLAKRLIYEYKGVRTHKFTEQLLELLLDSEDSWKQCPYVPPKEKIMFSREFPSNVTEKKDRIKLKDKAMTVKDSVKDKQTKEEWLEKALNGKNGGPRWRRWAAGAEEGDRRERKRENENENARGREKMKMKTQ</sequence>
<feature type="region of interest" description="Disordered" evidence="1">
    <location>
        <begin position="321"/>
        <end position="363"/>
    </location>
</feature>
<keyword evidence="3" id="KW-1185">Reference proteome</keyword>
<feature type="compositionally biased region" description="Basic and acidic residues" evidence="1">
    <location>
        <begin position="337"/>
        <end position="363"/>
    </location>
</feature>
<evidence type="ECO:0000313" key="2">
    <source>
        <dbReference type="EMBL" id="KAL2336603.1"/>
    </source>
</evidence>
<organism evidence="2 3">
    <name type="scientific">Flemingia macrophylla</name>
    <dbReference type="NCBI Taxonomy" id="520843"/>
    <lineage>
        <taxon>Eukaryota</taxon>
        <taxon>Viridiplantae</taxon>
        <taxon>Streptophyta</taxon>
        <taxon>Embryophyta</taxon>
        <taxon>Tracheophyta</taxon>
        <taxon>Spermatophyta</taxon>
        <taxon>Magnoliopsida</taxon>
        <taxon>eudicotyledons</taxon>
        <taxon>Gunneridae</taxon>
        <taxon>Pentapetalae</taxon>
        <taxon>rosids</taxon>
        <taxon>fabids</taxon>
        <taxon>Fabales</taxon>
        <taxon>Fabaceae</taxon>
        <taxon>Papilionoideae</taxon>
        <taxon>50 kb inversion clade</taxon>
        <taxon>NPAAA clade</taxon>
        <taxon>indigoferoid/millettioid clade</taxon>
        <taxon>Phaseoleae</taxon>
        <taxon>Flemingia</taxon>
    </lineage>
</organism>
<reference evidence="2 3" key="1">
    <citation type="submission" date="2024-08" db="EMBL/GenBank/DDBJ databases">
        <title>Insights into the chromosomal genome structure of Flemingia macrophylla.</title>
        <authorList>
            <person name="Ding Y."/>
            <person name="Zhao Y."/>
            <person name="Bi W."/>
            <person name="Wu M."/>
            <person name="Zhao G."/>
            <person name="Gong Y."/>
            <person name="Li W."/>
            <person name="Zhang P."/>
        </authorList>
    </citation>
    <scope>NUCLEOTIDE SEQUENCE [LARGE SCALE GENOMIC DNA]</scope>
    <source>
        <strain evidence="2">DYQJB</strain>
        <tissue evidence="2">Leaf</tissue>
    </source>
</reference>
<protein>
    <submittedName>
        <fullName evidence="2">Uncharacterized protein</fullName>
    </submittedName>
</protein>
<gene>
    <name evidence="2" type="ORF">Fmac_011049</name>
</gene>
<dbReference type="Proteomes" id="UP001603857">
    <property type="component" value="Unassembled WGS sequence"/>
</dbReference>
<name>A0ABD1MM62_9FABA</name>
<evidence type="ECO:0000313" key="3">
    <source>
        <dbReference type="Proteomes" id="UP001603857"/>
    </source>
</evidence>
<dbReference type="AlphaFoldDB" id="A0ABD1MM62"/>